<feature type="region of interest" description="Disordered" evidence="1">
    <location>
        <begin position="168"/>
        <end position="188"/>
    </location>
</feature>
<feature type="compositionally biased region" description="Polar residues" evidence="1">
    <location>
        <begin position="168"/>
        <end position="181"/>
    </location>
</feature>
<evidence type="ECO:0000313" key="2">
    <source>
        <dbReference type="EMBL" id="MBW0495746.1"/>
    </source>
</evidence>
<dbReference type="AlphaFoldDB" id="A0A9Q3H8Z4"/>
<name>A0A9Q3H8Z4_9BASI</name>
<dbReference type="EMBL" id="AVOT02013267">
    <property type="protein sequence ID" value="MBW0495746.1"/>
    <property type="molecule type" value="Genomic_DNA"/>
</dbReference>
<evidence type="ECO:0000256" key="1">
    <source>
        <dbReference type="SAM" id="MobiDB-lite"/>
    </source>
</evidence>
<proteinExistence type="predicted"/>
<dbReference type="Proteomes" id="UP000765509">
    <property type="component" value="Unassembled WGS sequence"/>
</dbReference>
<sequence>MLTVSFDRFKAKNLNNPSKFNQNLKSKYQINSKETLICLPPTTEEFLTFWGLDFNFSSPDLASHPNDDHWFGSLQVIKDQRFGMMTAQPDHFDSINSSYWSIDDMTNSWNSPNLTTKLSLIQPFSNDLNTINHKNKINHSFAPNHHLINQNHHHTILSTPLSSNLTSACSTPSLTSNSPTDSPKPRIKSSTVHFLDQPSPLEDDLIDSLILKLLIHQDKFKVFSAIEHFLEIPFDWIPLKQQTPNLNQMKFERQLDKKLLNLKNRQSNTHHRGLSFETSEWGLNWRKNDDIQTSLEDYADRLEPRQLCKSRSDWSLYSILDQQPELKYQSNLTFDQNDDDDEDVLDEELKENIDDDGMEASWLMFGQKLVHIVKWFY</sequence>
<reference evidence="2" key="1">
    <citation type="submission" date="2021-03" db="EMBL/GenBank/DDBJ databases">
        <title>Draft genome sequence of rust myrtle Austropuccinia psidii MF-1, a brazilian biotype.</title>
        <authorList>
            <person name="Quecine M.C."/>
            <person name="Pachon D.M.R."/>
            <person name="Bonatelli M.L."/>
            <person name="Correr F.H."/>
            <person name="Franceschini L.M."/>
            <person name="Leite T.F."/>
            <person name="Margarido G.R.A."/>
            <person name="Almeida C.A."/>
            <person name="Ferrarezi J.A."/>
            <person name="Labate C.A."/>
        </authorList>
    </citation>
    <scope>NUCLEOTIDE SEQUENCE</scope>
    <source>
        <strain evidence="2">MF-1</strain>
    </source>
</reference>
<evidence type="ECO:0000313" key="3">
    <source>
        <dbReference type="Proteomes" id="UP000765509"/>
    </source>
</evidence>
<keyword evidence="3" id="KW-1185">Reference proteome</keyword>
<comment type="caution">
    <text evidence="2">The sequence shown here is derived from an EMBL/GenBank/DDBJ whole genome shotgun (WGS) entry which is preliminary data.</text>
</comment>
<organism evidence="2 3">
    <name type="scientific">Austropuccinia psidii MF-1</name>
    <dbReference type="NCBI Taxonomy" id="1389203"/>
    <lineage>
        <taxon>Eukaryota</taxon>
        <taxon>Fungi</taxon>
        <taxon>Dikarya</taxon>
        <taxon>Basidiomycota</taxon>
        <taxon>Pucciniomycotina</taxon>
        <taxon>Pucciniomycetes</taxon>
        <taxon>Pucciniales</taxon>
        <taxon>Sphaerophragmiaceae</taxon>
        <taxon>Austropuccinia</taxon>
    </lineage>
</organism>
<protein>
    <submittedName>
        <fullName evidence="2">Uncharacterized protein</fullName>
    </submittedName>
</protein>
<gene>
    <name evidence="2" type="ORF">O181_035461</name>
</gene>
<accession>A0A9Q3H8Z4</accession>